<feature type="domain" description="Cytochrome c" evidence="16">
    <location>
        <begin position="50"/>
        <end position="202"/>
    </location>
</feature>
<evidence type="ECO:0000256" key="4">
    <source>
        <dbReference type="ARBA" id="ARBA00022448"/>
    </source>
</evidence>
<keyword evidence="12 14" id="KW-0472">Membrane</keyword>
<keyword evidence="8 13" id="KW-0479">Metal-binding</keyword>
<evidence type="ECO:0000256" key="12">
    <source>
        <dbReference type="ARBA" id="ARBA00023136"/>
    </source>
</evidence>
<dbReference type="SUPFAM" id="SSF81496">
    <property type="entry name" value="Cytochrome c1 subunit of cytochrome bc1 complex (Ubiquinol-cytochrome c reductase), transmembrane anchor"/>
    <property type="match status" value="1"/>
</dbReference>
<dbReference type="PRINTS" id="PR00603">
    <property type="entry name" value="CYTOCHROMEC1"/>
</dbReference>
<evidence type="ECO:0000256" key="3">
    <source>
        <dbReference type="ARBA" id="ARBA00016165"/>
    </source>
</evidence>
<evidence type="ECO:0000313" key="18">
    <source>
        <dbReference type="Proteomes" id="UP000246132"/>
    </source>
</evidence>
<protein>
    <recommendedName>
        <fullName evidence="3">Cytochrome c1</fullName>
    </recommendedName>
</protein>
<dbReference type="OrthoDB" id="9808471at2"/>
<dbReference type="Proteomes" id="UP000246132">
    <property type="component" value="Unassembled WGS sequence"/>
</dbReference>
<evidence type="ECO:0000256" key="6">
    <source>
        <dbReference type="ARBA" id="ARBA00022660"/>
    </source>
</evidence>
<dbReference type="RefSeq" id="WP_109768295.1">
    <property type="nucleotide sequence ID" value="NZ_CP159474.1"/>
</dbReference>
<keyword evidence="5 13" id="KW-0349">Heme</keyword>
<evidence type="ECO:0000259" key="16">
    <source>
        <dbReference type="PROSITE" id="PS51007"/>
    </source>
</evidence>
<evidence type="ECO:0000256" key="5">
    <source>
        <dbReference type="ARBA" id="ARBA00022617"/>
    </source>
</evidence>
<dbReference type="Pfam" id="PF02167">
    <property type="entry name" value="Cytochrom_C1"/>
    <property type="match status" value="1"/>
</dbReference>
<dbReference type="InterPro" id="IPR021157">
    <property type="entry name" value="Cyt_c1_TM_anchor_C"/>
</dbReference>
<evidence type="ECO:0000256" key="8">
    <source>
        <dbReference type="ARBA" id="ARBA00022723"/>
    </source>
</evidence>
<evidence type="ECO:0000256" key="15">
    <source>
        <dbReference type="SAM" id="SignalP"/>
    </source>
</evidence>
<dbReference type="GO" id="GO:0009055">
    <property type="term" value="F:electron transfer activity"/>
    <property type="evidence" value="ECO:0007669"/>
    <property type="project" value="InterPro"/>
</dbReference>
<feature type="binding site" description="covalent" evidence="13">
    <location>
        <position position="63"/>
    </location>
    <ligand>
        <name>heme c</name>
        <dbReference type="ChEBI" id="CHEBI:61717"/>
    </ligand>
</feature>
<comment type="subcellular location">
    <subcellularLocation>
        <location evidence="1">Membrane</location>
    </subcellularLocation>
</comment>
<accession>A0A3A8A798</accession>
<evidence type="ECO:0000256" key="11">
    <source>
        <dbReference type="ARBA" id="ARBA00023004"/>
    </source>
</evidence>
<name>A0A3A8A798_9HYPH</name>
<evidence type="ECO:0000256" key="10">
    <source>
        <dbReference type="ARBA" id="ARBA00022989"/>
    </source>
</evidence>
<keyword evidence="4" id="KW-0813">Transport</keyword>
<dbReference type="InterPro" id="IPR009056">
    <property type="entry name" value="Cyt_c-like_dom"/>
</dbReference>
<dbReference type="GO" id="GO:0020037">
    <property type="term" value="F:heme binding"/>
    <property type="evidence" value="ECO:0007669"/>
    <property type="project" value="InterPro"/>
</dbReference>
<dbReference type="GO" id="GO:0016020">
    <property type="term" value="C:membrane"/>
    <property type="evidence" value="ECO:0007669"/>
    <property type="project" value="UniProtKB-SubCell"/>
</dbReference>
<evidence type="ECO:0000256" key="2">
    <source>
        <dbReference type="ARBA" id="ARBA00006488"/>
    </source>
</evidence>
<reference evidence="17 18" key="1">
    <citation type="journal article" date="2018" name="Int. J. Syst. Bacteriol.">
        <title>Oceaniradius stylonemae gen. nov., sp. nov., isolated from a red alga, Stylonema cornu-cervi.</title>
        <authorList>
            <person name="Jeong S."/>
        </authorList>
    </citation>
    <scope>NUCLEOTIDE SEQUENCE [LARGE SCALE GENOMIC DNA]</scope>
    <source>
        <strain evidence="17 18">StC1</strain>
    </source>
</reference>
<keyword evidence="10 14" id="KW-1133">Transmembrane helix</keyword>
<feature type="signal peptide" evidence="15">
    <location>
        <begin position="1"/>
        <end position="24"/>
    </location>
</feature>
<keyword evidence="9" id="KW-0249">Electron transport</keyword>
<organism evidence="17 18">
    <name type="scientific">Oceaniradius stylonematis</name>
    <dbReference type="NCBI Taxonomy" id="2184161"/>
    <lineage>
        <taxon>Bacteria</taxon>
        <taxon>Pseudomonadati</taxon>
        <taxon>Pseudomonadota</taxon>
        <taxon>Alphaproteobacteria</taxon>
        <taxon>Hyphomicrobiales</taxon>
        <taxon>Ahrensiaceae</taxon>
        <taxon>Oceaniradius</taxon>
    </lineage>
</organism>
<dbReference type="InterPro" id="IPR036909">
    <property type="entry name" value="Cyt_c-like_dom_sf"/>
</dbReference>
<evidence type="ECO:0000256" key="7">
    <source>
        <dbReference type="ARBA" id="ARBA00022692"/>
    </source>
</evidence>
<evidence type="ECO:0000256" key="13">
    <source>
        <dbReference type="PIRSR" id="PIRSR602326-1"/>
    </source>
</evidence>
<dbReference type="PANTHER" id="PTHR10266">
    <property type="entry name" value="CYTOCHROME C1"/>
    <property type="match status" value="1"/>
</dbReference>
<feature type="binding site" description="covalent" evidence="13">
    <location>
        <position position="67"/>
    </location>
    <ligand>
        <name>heme c</name>
        <dbReference type="ChEBI" id="CHEBI:61717"/>
    </ligand>
</feature>
<keyword evidence="15" id="KW-0732">Signal</keyword>
<evidence type="ECO:0000256" key="14">
    <source>
        <dbReference type="SAM" id="Phobius"/>
    </source>
</evidence>
<keyword evidence="7 14" id="KW-0812">Transmembrane</keyword>
<evidence type="ECO:0000256" key="9">
    <source>
        <dbReference type="ARBA" id="ARBA00022982"/>
    </source>
</evidence>
<dbReference type="PROSITE" id="PS51007">
    <property type="entry name" value="CYTC"/>
    <property type="match status" value="1"/>
</dbReference>
<dbReference type="PANTHER" id="PTHR10266:SF3">
    <property type="entry name" value="CYTOCHROME C1, HEME PROTEIN, MITOCHONDRIAL"/>
    <property type="match status" value="1"/>
</dbReference>
<evidence type="ECO:0000256" key="1">
    <source>
        <dbReference type="ARBA" id="ARBA00004370"/>
    </source>
</evidence>
<dbReference type="SUPFAM" id="SSF46626">
    <property type="entry name" value="Cytochrome c"/>
    <property type="match status" value="1"/>
</dbReference>
<keyword evidence="6" id="KW-0679">Respiratory chain</keyword>
<dbReference type="Gene3D" id="1.10.760.10">
    <property type="entry name" value="Cytochrome c-like domain"/>
    <property type="match status" value="1"/>
</dbReference>
<comment type="caution">
    <text evidence="17">The sequence shown here is derived from an EMBL/GenBank/DDBJ whole genome shotgun (WGS) entry which is preliminary data.</text>
</comment>
<dbReference type="GO" id="GO:0046872">
    <property type="term" value="F:metal ion binding"/>
    <property type="evidence" value="ECO:0007669"/>
    <property type="project" value="UniProtKB-KW"/>
</dbReference>
<feature type="binding site" description="covalent" evidence="13">
    <location>
        <position position="66"/>
    </location>
    <ligand>
        <name>heme c</name>
        <dbReference type="ChEBI" id="CHEBI:61717"/>
    </ligand>
</feature>
<evidence type="ECO:0000313" key="17">
    <source>
        <dbReference type="EMBL" id="RKF06142.1"/>
    </source>
</evidence>
<feature type="chain" id="PRO_5018615908" description="Cytochrome c1" evidence="15">
    <location>
        <begin position="25"/>
        <end position="278"/>
    </location>
</feature>
<dbReference type="InterPro" id="IPR002326">
    <property type="entry name" value="Cyt_c1"/>
</dbReference>
<gene>
    <name evidence="17" type="ORF">DEM25_015035</name>
</gene>
<keyword evidence="11 13" id="KW-0408">Iron</keyword>
<feature type="transmembrane region" description="Helical" evidence="14">
    <location>
        <begin position="250"/>
        <end position="268"/>
    </location>
</feature>
<sequence length="278" mass="30668">MKNLVVKLGAAAIAATVMATGAWAASAYPKNKPREQDWSFAGPFGMYDQAQLQRGLKIYAENCSACHALSRVNFRNLADLGYSDEQIKAFAANYEVEDGPDDFGDMFFRPATAADAFPSPFPNKEAARAANGGAYPPDLSLIAKARAPIRGFPAFVIDPFRNYAENGPDYIYSLLTGYKDEVPEDVSVPEGLWYNPYFASGTALAMAPPLFEGMHEFDDGTEATVSNMAKDVAAFLMWTAEPHMDERKQLGFRVMVFLLIFAALLYLSKKQVWARVEH</sequence>
<comment type="cofactor">
    <cofactor evidence="13">
        <name>heme c</name>
        <dbReference type="ChEBI" id="CHEBI:61717"/>
    </cofactor>
    <text evidence="13">Binds 1 heme c group covalently per subunit.</text>
</comment>
<keyword evidence="18" id="KW-1185">Reference proteome</keyword>
<feature type="binding site" description="covalent" evidence="13">
    <location>
        <position position="206"/>
    </location>
    <ligand>
        <name>heme c</name>
        <dbReference type="ChEBI" id="CHEBI:61717"/>
    </ligand>
</feature>
<dbReference type="Gene3D" id="1.20.5.100">
    <property type="entry name" value="Cytochrome c1, transmembrane anchor, C-terminal"/>
    <property type="match status" value="1"/>
</dbReference>
<dbReference type="AlphaFoldDB" id="A0A3A8A798"/>
<dbReference type="EMBL" id="QFWV02000008">
    <property type="protein sequence ID" value="RKF06142.1"/>
    <property type="molecule type" value="Genomic_DNA"/>
</dbReference>
<proteinExistence type="inferred from homology"/>
<comment type="similarity">
    <text evidence="2">Belongs to the cytochrome c family.</text>
</comment>